<keyword evidence="4 10" id="KW-0489">Methyltransferase</keyword>
<evidence type="ECO:0000256" key="6">
    <source>
        <dbReference type="ARBA" id="ARBA00022763"/>
    </source>
</evidence>
<accession>A0A2Z4Y043</accession>
<evidence type="ECO:0000256" key="4">
    <source>
        <dbReference type="ARBA" id="ARBA00022603"/>
    </source>
</evidence>
<evidence type="ECO:0000256" key="5">
    <source>
        <dbReference type="ARBA" id="ARBA00022679"/>
    </source>
</evidence>
<dbReference type="GO" id="GO:0006281">
    <property type="term" value="P:DNA repair"/>
    <property type="evidence" value="ECO:0007669"/>
    <property type="project" value="UniProtKB-KW"/>
</dbReference>
<name>A0A2Z4Y043_9GAMM</name>
<evidence type="ECO:0000256" key="2">
    <source>
        <dbReference type="ARBA" id="ARBA00008711"/>
    </source>
</evidence>
<dbReference type="InterPro" id="IPR036388">
    <property type="entry name" value="WH-like_DNA-bd_sf"/>
</dbReference>
<dbReference type="Pfam" id="PF01035">
    <property type="entry name" value="DNA_binding_1"/>
    <property type="match status" value="1"/>
</dbReference>
<proteinExistence type="inferred from homology"/>
<evidence type="ECO:0000313" key="11">
    <source>
        <dbReference type="EMBL" id="QIW12552.1"/>
    </source>
</evidence>
<evidence type="ECO:0000259" key="9">
    <source>
        <dbReference type="Pfam" id="PF01035"/>
    </source>
</evidence>
<evidence type="ECO:0000256" key="7">
    <source>
        <dbReference type="ARBA" id="ARBA00023204"/>
    </source>
</evidence>
<dbReference type="InterPro" id="IPR014048">
    <property type="entry name" value="MethylDNA_cys_MeTrfase_DNA-bd"/>
</dbReference>
<comment type="catalytic activity">
    <reaction evidence="8">
        <text>a 6-O-methyl-2'-deoxyguanosine in DNA + L-cysteinyl-[protein] = S-methyl-L-cysteinyl-[protein] + a 2'-deoxyguanosine in DNA</text>
        <dbReference type="Rhea" id="RHEA:24000"/>
        <dbReference type="Rhea" id="RHEA-COMP:10131"/>
        <dbReference type="Rhea" id="RHEA-COMP:10132"/>
        <dbReference type="Rhea" id="RHEA-COMP:11367"/>
        <dbReference type="Rhea" id="RHEA-COMP:11368"/>
        <dbReference type="ChEBI" id="CHEBI:29950"/>
        <dbReference type="ChEBI" id="CHEBI:82612"/>
        <dbReference type="ChEBI" id="CHEBI:85445"/>
        <dbReference type="ChEBI" id="CHEBI:85448"/>
        <dbReference type="EC" id="2.1.1.63"/>
    </reaction>
</comment>
<dbReference type="PROSITE" id="PS00374">
    <property type="entry name" value="MGMT"/>
    <property type="match status" value="1"/>
</dbReference>
<evidence type="ECO:0000256" key="3">
    <source>
        <dbReference type="ARBA" id="ARBA00011918"/>
    </source>
</evidence>
<dbReference type="Proteomes" id="UP000251120">
    <property type="component" value="Chromosome"/>
</dbReference>
<dbReference type="PANTHER" id="PTHR10815">
    <property type="entry name" value="METHYLATED-DNA--PROTEIN-CYSTEINE METHYLTRANSFERASE"/>
    <property type="match status" value="1"/>
</dbReference>
<keyword evidence="5 10" id="KW-0808">Transferase</keyword>
<dbReference type="EMBL" id="CP043424">
    <property type="protein sequence ID" value="QIW12552.1"/>
    <property type="molecule type" value="Genomic_DNA"/>
</dbReference>
<comment type="similarity">
    <text evidence="2">Belongs to the MGMT family.</text>
</comment>
<keyword evidence="6" id="KW-0227">DNA damage</keyword>
<dbReference type="InterPro" id="IPR001497">
    <property type="entry name" value="MethylDNA_cys_MeTrfase_AS"/>
</dbReference>
<dbReference type="NCBIfam" id="TIGR00589">
    <property type="entry name" value="ogt"/>
    <property type="match status" value="1"/>
</dbReference>
<protein>
    <recommendedName>
        <fullName evidence="3">methylated-DNA--[protein]-cysteine S-methyltransferase</fullName>
        <ecNumber evidence="3">2.1.1.63</ecNumber>
    </recommendedName>
</protein>
<dbReference type="KEGG" id="fad:CDH04_07760"/>
<dbReference type="GO" id="GO:0003908">
    <property type="term" value="F:methylated-DNA-[protein]-cysteine S-methyltransferase activity"/>
    <property type="evidence" value="ECO:0007669"/>
    <property type="project" value="UniProtKB-EC"/>
</dbReference>
<dbReference type="AlphaFoldDB" id="A0A2Z4Y043"/>
<evidence type="ECO:0000313" key="13">
    <source>
        <dbReference type="Proteomes" id="UP000681131"/>
    </source>
</evidence>
<dbReference type="InterPro" id="IPR036631">
    <property type="entry name" value="MGMT_N_sf"/>
</dbReference>
<dbReference type="EC" id="2.1.1.63" evidence="3"/>
<dbReference type="OrthoDB" id="9811249at2"/>
<keyword evidence="7" id="KW-0234">DNA repair</keyword>
<dbReference type="GO" id="GO:0032259">
    <property type="term" value="P:methylation"/>
    <property type="evidence" value="ECO:0007669"/>
    <property type="project" value="UniProtKB-KW"/>
</dbReference>
<organism evidence="10 12">
    <name type="scientific">Francisella adeliensis</name>
    <dbReference type="NCBI Taxonomy" id="2007306"/>
    <lineage>
        <taxon>Bacteria</taxon>
        <taxon>Pseudomonadati</taxon>
        <taxon>Pseudomonadota</taxon>
        <taxon>Gammaproteobacteria</taxon>
        <taxon>Thiotrichales</taxon>
        <taxon>Francisellaceae</taxon>
        <taxon>Francisella</taxon>
    </lineage>
</organism>
<comment type="catalytic activity">
    <reaction evidence="1">
        <text>a 4-O-methyl-thymidine in DNA + L-cysteinyl-[protein] = a thymidine in DNA + S-methyl-L-cysteinyl-[protein]</text>
        <dbReference type="Rhea" id="RHEA:53428"/>
        <dbReference type="Rhea" id="RHEA-COMP:10131"/>
        <dbReference type="Rhea" id="RHEA-COMP:10132"/>
        <dbReference type="Rhea" id="RHEA-COMP:13555"/>
        <dbReference type="Rhea" id="RHEA-COMP:13556"/>
        <dbReference type="ChEBI" id="CHEBI:29950"/>
        <dbReference type="ChEBI" id="CHEBI:82612"/>
        <dbReference type="ChEBI" id="CHEBI:137386"/>
        <dbReference type="ChEBI" id="CHEBI:137387"/>
        <dbReference type="EC" id="2.1.1.63"/>
    </reaction>
</comment>
<evidence type="ECO:0000256" key="8">
    <source>
        <dbReference type="ARBA" id="ARBA00049348"/>
    </source>
</evidence>
<dbReference type="Gene3D" id="3.30.160.70">
    <property type="entry name" value="Methylated DNA-protein cysteine methyltransferase domain"/>
    <property type="match status" value="1"/>
</dbReference>
<feature type="domain" description="Methylated-DNA-[protein]-cysteine S-methyltransferase DNA binding" evidence="9">
    <location>
        <begin position="104"/>
        <end position="183"/>
    </location>
</feature>
<dbReference type="FunFam" id="1.10.10.10:FF:000214">
    <property type="entry name" value="Methylated-DNA--protein-cysteine methyltransferase"/>
    <property type="match status" value="1"/>
</dbReference>
<keyword evidence="13" id="KW-1185">Reference proteome</keyword>
<evidence type="ECO:0000313" key="12">
    <source>
        <dbReference type="Proteomes" id="UP000251120"/>
    </source>
</evidence>
<dbReference type="SUPFAM" id="SSF46767">
    <property type="entry name" value="Methylated DNA-protein cysteine methyltransferase, C-terminal domain"/>
    <property type="match status" value="1"/>
</dbReference>
<dbReference type="RefSeq" id="WP_112870485.1">
    <property type="nucleotide sequence ID" value="NZ_CP021781.1"/>
</dbReference>
<dbReference type="EMBL" id="CP021781">
    <property type="protein sequence ID" value="AXA34306.1"/>
    <property type="molecule type" value="Genomic_DNA"/>
</dbReference>
<reference evidence="11 13" key="2">
    <citation type="submission" date="2019-08" db="EMBL/GenBank/DDBJ databases">
        <title>Complete genome sequences of Francisella adeliensis (FSC1325 and FSC1326).</title>
        <authorList>
            <person name="Ohrman C."/>
            <person name="Uneklint I."/>
            <person name="Vallesi A."/>
            <person name="Karlsson L."/>
            <person name="Sjodin A."/>
        </authorList>
    </citation>
    <scope>NUCLEOTIDE SEQUENCE [LARGE SCALE GENOMIC DNA]</scope>
    <source>
        <strain evidence="11 13">FSC1325</strain>
    </source>
</reference>
<reference evidence="10 12" key="1">
    <citation type="submission" date="2017-06" db="EMBL/GenBank/DDBJ databases">
        <title>Complete genome of Francisella adeliensis.</title>
        <authorList>
            <person name="Vallesi A."/>
            <person name="Sjodin A."/>
        </authorList>
    </citation>
    <scope>NUCLEOTIDE SEQUENCE [LARGE SCALE GENOMIC DNA]</scope>
    <source>
        <strain evidence="10 12">FDC440</strain>
    </source>
</reference>
<dbReference type="CDD" id="cd06445">
    <property type="entry name" value="ATase"/>
    <property type="match status" value="1"/>
</dbReference>
<dbReference type="Gene3D" id="1.10.10.10">
    <property type="entry name" value="Winged helix-like DNA-binding domain superfamily/Winged helix DNA-binding domain"/>
    <property type="match status" value="1"/>
</dbReference>
<gene>
    <name evidence="10" type="ORF">CDH04_07760</name>
    <name evidence="11" type="ORF">FZC43_07765</name>
</gene>
<dbReference type="InterPro" id="IPR036217">
    <property type="entry name" value="MethylDNA_cys_MeTrfase_DNAb"/>
</dbReference>
<sequence>MLNKTHLLSLIQVNKFSSVKTFCAQEITTPIGTILAIADNDLLYYSSFINESSIQIIRNLLNNYNGKLSLQSNKILELTKHELNSYFDNSLKKFTIPLKLTGTEFQVKCWQELSKIPYGKTISYLDEAMNIGKPTAFRAVANANGKNLFPIIIPCHRVINSNGKIGGYTGGIEKKIFLLNIEKALTI</sequence>
<dbReference type="SUPFAM" id="SSF53155">
    <property type="entry name" value="Methylated DNA-protein cysteine methyltransferase domain"/>
    <property type="match status" value="1"/>
</dbReference>
<evidence type="ECO:0000256" key="1">
    <source>
        <dbReference type="ARBA" id="ARBA00001286"/>
    </source>
</evidence>
<dbReference type="Proteomes" id="UP000681131">
    <property type="component" value="Chromosome"/>
</dbReference>
<dbReference type="PANTHER" id="PTHR10815:SF13">
    <property type="entry name" value="METHYLATED-DNA--PROTEIN-CYSTEINE METHYLTRANSFERASE"/>
    <property type="match status" value="1"/>
</dbReference>
<evidence type="ECO:0000313" key="10">
    <source>
        <dbReference type="EMBL" id="AXA34306.1"/>
    </source>
</evidence>